<dbReference type="STRING" id="44742.AXF13_14050"/>
<comment type="similarity">
    <text evidence="1">Belongs to the UPF0065 (bug) family.</text>
</comment>
<keyword evidence="2" id="KW-0732">Signal</keyword>
<dbReference type="PANTHER" id="PTHR42928:SF5">
    <property type="entry name" value="BLR1237 PROTEIN"/>
    <property type="match status" value="1"/>
</dbReference>
<feature type="chain" id="PRO_5007067525" description="ABC transporter substrate-binding protein" evidence="2">
    <location>
        <begin position="23"/>
        <end position="229"/>
    </location>
</feature>
<dbReference type="EMBL" id="CP014229">
    <property type="protein sequence ID" value="AMD91157.1"/>
    <property type="molecule type" value="Genomic_DNA"/>
</dbReference>
<gene>
    <name evidence="3" type="ORF">AXF13_14050</name>
</gene>
<protein>
    <recommendedName>
        <fullName evidence="5">ABC transporter substrate-binding protein</fullName>
    </recommendedName>
</protein>
<evidence type="ECO:0000313" key="3">
    <source>
        <dbReference type="EMBL" id="AMD91157.1"/>
    </source>
</evidence>
<organism evidence="3 4">
    <name type="scientific">Desulfovibrio fairfieldensis</name>
    <dbReference type="NCBI Taxonomy" id="44742"/>
    <lineage>
        <taxon>Bacteria</taxon>
        <taxon>Pseudomonadati</taxon>
        <taxon>Thermodesulfobacteriota</taxon>
        <taxon>Desulfovibrionia</taxon>
        <taxon>Desulfovibrionales</taxon>
        <taxon>Desulfovibrionaceae</taxon>
        <taxon>Desulfovibrio</taxon>
    </lineage>
</organism>
<keyword evidence="4" id="KW-1185">Reference proteome</keyword>
<evidence type="ECO:0000256" key="2">
    <source>
        <dbReference type="SAM" id="SignalP"/>
    </source>
</evidence>
<dbReference type="InterPro" id="IPR042100">
    <property type="entry name" value="Bug_dom1"/>
</dbReference>
<proteinExistence type="inferred from homology"/>
<dbReference type="AlphaFoldDB" id="A0A0X8JLX6"/>
<name>A0A0X8JLX6_9BACT</name>
<dbReference type="InterPro" id="IPR005064">
    <property type="entry name" value="BUG"/>
</dbReference>
<dbReference type="RefSeq" id="WP_062254189.1">
    <property type="nucleotide sequence ID" value="NZ_CP014229.1"/>
</dbReference>
<evidence type="ECO:0000313" key="4">
    <source>
        <dbReference type="Proteomes" id="UP000069241"/>
    </source>
</evidence>
<sequence length="229" mass="24372">MKSLFLLAVSCLILALSVPVAATGYPDKTVQFVVPFGPGGSTDVATRLLLKTFNKNFPREAVVINIAGAGGAVGARKVHDAKPDGYNLLSFNTILPVLRIMGMIDFNYTDLAPVALFSTSDTGVFVRNDSSWQSVKDMVADAKKRPGKIRFGVGFGTLAHLGAIALEQKAGIKLNIVATGRGEKNPQPCWAGISTPISNQCRLSPNIWKARPSAASVFSAKNPIRACQE</sequence>
<accession>A0A0X8JLX6</accession>
<dbReference type="Gene3D" id="3.40.190.150">
    <property type="entry name" value="Bordetella uptake gene, domain 1"/>
    <property type="match status" value="1"/>
</dbReference>
<evidence type="ECO:0000256" key="1">
    <source>
        <dbReference type="ARBA" id="ARBA00006987"/>
    </source>
</evidence>
<dbReference type="Pfam" id="PF03401">
    <property type="entry name" value="TctC"/>
    <property type="match status" value="1"/>
</dbReference>
<reference evidence="4" key="1">
    <citation type="submission" date="2016-02" db="EMBL/GenBank/DDBJ databases">
        <authorList>
            <person name="Holder M.E."/>
            <person name="Ajami N.J."/>
            <person name="Petrosino J.F."/>
        </authorList>
    </citation>
    <scope>NUCLEOTIDE SEQUENCE [LARGE SCALE GENOMIC DNA]</scope>
    <source>
        <strain evidence="4">CCUG 45958</strain>
    </source>
</reference>
<dbReference type="Proteomes" id="UP000069241">
    <property type="component" value="Chromosome"/>
</dbReference>
<feature type="signal peptide" evidence="2">
    <location>
        <begin position="1"/>
        <end position="22"/>
    </location>
</feature>
<dbReference type="PANTHER" id="PTHR42928">
    <property type="entry name" value="TRICARBOXYLATE-BINDING PROTEIN"/>
    <property type="match status" value="1"/>
</dbReference>
<evidence type="ECO:0008006" key="5">
    <source>
        <dbReference type="Google" id="ProtNLM"/>
    </source>
</evidence>
<dbReference type="KEGG" id="dfi:AXF13_14050"/>